<accession>A0A1J5P7T2</accession>
<protein>
    <submittedName>
        <fullName evidence="1">Toluene efflux pump outer membrane protein TtgI</fullName>
    </submittedName>
</protein>
<dbReference type="AlphaFoldDB" id="A0A1J5P7T2"/>
<organism evidence="1">
    <name type="scientific">mine drainage metagenome</name>
    <dbReference type="NCBI Taxonomy" id="410659"/>
    <lineage>
        <taxon>unclassified sequences</taxon>
        <taxon>metagenomes</taxon>
        <taxon>ecological metagenomes</taxon>
    </lineage>
</organism>
<evidence type="ECO:0000313" key="1">
    <source>
        <dbReference type="EMBL" id="OIQ67294.1"/>
    </source>
</evidence>
<name>A0A1J5P7T2_9ZZZZ</name>
<dbReference type="EMBL" id="MLJW01006023">
    <property type="protein sequence ID" value="OIQ67294.1"/>
    <property type="molecule type" value="Genomic_DNA"/>
</dbReference>
<dbReference type="Gene3D" id="1.20.1600.10">
    <property type="entry name" value="Outer membrane efflux proteins (OEP)"/>
    <property type="match status" value="1"/>
</dbReference>
<reference evidence="1" key="1">
    <citation type="submission" date="2016-10" db="EMBL/GenBank/DDBJ databases">
        <title>Sequence of Gallionella enrichment culture.</title>
        <authorList>
            <person name="Poehlein A."/>
            <person name="Muehling M."/>
            <person name="Daniel R."/>
        </authorList>
    </citation>
    <scope>NUCLEOTIDE SEQUENCE</scope>
</reference>
<proteinExistence type="predicted"/>
<sequence>MATERYDRGLTDFLNVLDAERQQFALEQQRAEVIRLAGDSFVALYKALGGGWPPDEIIPPVRHPDPAVIAAVKRLVQDPPHPQPPPPPPGLTP</sequence>
<dbReference type="SUPFAM" id="SSF56954">
    <property type="entry name" value="Outer membrane efflux proteins (OEP)"/>
    <property type="match status" value="1"/>
</dbReference>
<gene>
    <name evidence="1" type="primary">ttgI_8</name>
    <name evidence="1" type="ORF">GALL_511290</name>
</gene>
<comment type="caution">
    <text evidence="1">The sequence shown here is derived from an EMBL/GenBank/DDBJ whole genome shotgun (WGS) entry which is preliminary data.</text>
</comment>